<keyword evidence="1" id="KW-0813">Transport</keyword>
<dbReference type="Proteomes" id="UP001185028">
    <property type="component" value="Unassembled WGS sequence"/>
</dbReference>
<keyword evidence="3 5" id="KW-0067">ATP-binding</keyword>
<reference evidence="5 6" key="1">
    <citation type="submission" date="2023-07" db="EMBL/GenBank/DDBJ databases">
        <title>Genomic Encyclopedia of Type Strains, Phase IV (KMG-IV): sequencing the most valuable type-strain genomes for metagenomic binning, comparative biology and taxonomic classification.</title>
        <authorList>
            <person name="Goeker M."/>
        </authorList>
    </citation>
    <scope>NUCLEOTIDE SEQUENCE [LARGE SCALE GENOMIC DNA]</scope>
    <source>
        <strain evidence="5 6">DSM 22170</strain>
    </source>
</reference>
<dbReference type="Pfam" id="PF00005">
    <property type="entry name" value="ABC_tran"/>
    <property type="match status" value="1"/>
</dbReference>
<evidence type="ECO:0000256" key="2">
    <source>
        <dbReference type="ARBA" id="ARBA00022741"/>
    </source>
</evidence>
<keyword evidence="2" id="KW-0547">Nucleotide-binding</keyword>
<keyword evidence="6" id="KW-1185">Reference proteome</keyword>
<gene>
    <name evidence="5" type="ORF">JOC58_000979</name>
</gene>
<evidence type="ECO:0000313" key="5">
    <source>
        <dbReference type="EMBL" id="MDR6243094.1"/>
    </source>
</evidence>
<dbReference type="EMBL" id="JAVDQH010000003">
    <property type="protein sequence ID" value="MDR6243094.1"/>
    <property type="molecule type" value="Genomic_DNA"/>
</dbReference>
<dbReference type="RefSeq" id="WP_188775450.1">
    <property type="nucleotide sequence ID" value="NZ_BMMB01000004.1"/>
</dbReference>
<proteinExistence type="predicted"/>
<feature type="domain" description="ABC transporter" evidence="4">
    <location>
        <begin position="2"/>
        <end position="221"/>
    </location>
</feature>
<accession>A0ABU1IV94</accession>
<dbReference type="InterPro" id="IPR017871">
    <property type="entry name" value="ABC_transporter-like_CS"/>
</dbReference>
<organism evidence="5 6">
    <name type="scientific">Paenibacillus hunanensis</name>
    <dbReference type="NCBI Taxonomy" id="539262"/>
    <lineage>
        <taxon>Bacteria</taxon>
        <taxon>Bacillati</taxon>
        <taxon>Bacillota</taxon>
        <taxon>Bacilli</taxon>
        <taxon>Bacillales</taxon>
        <taxon>Paenibacillaceae</taxon>
        <taxon>Paenibacillus</taxon>
    </lineage>
</organism>
<dbReference type="PROSITE" id="PS50893">
    <property type="entry name" value="ABC_TRANSPORTER_2"/>
    <property type="match status" value="1"/>
</dbReference>
<comment type="caution">
    <text evidence="5">The sequence shown here is derived from an EMBL/GenBank/DDBJ whole genome shotgun (WGS) entry which is preliminary data.</text>
</comment>
<sequence length="221" mass="25329">MIQTINLCKTYGKRIIFENVNLIIPKHRFTFIAGANGSGKTTLLKCLIGLEPYQGKILFDTQTAQTSPPKIYAIYDQTPLYDHLTGFQNIEILYFGNISRKYIENKAESIIDPELLQEKVKHYSYGQRKKLSLLIALLYEPDYLFLDEVSNGLDYDSLLQLKKILKEQLQGITVIATGHQFDFYDDLVDSVIVIANQTATQMDHIKENGDDLVEIYRNHMG</sequence>
<evidence type="ECO:0000259" key="4">
    <source>
        <dbReference type="PROSITE" id="PS50893"/>
    </source>
</evidence>
<dbReference type="Gene3D" id="3.40.50.300">
    <property type="entry name" value="P-loop containing nucleotide triphosphate hydrolases"/>
    <property type="match status" value="1"/>
</dbReference>
<protein>
    <submittedName>
        <fullName evidence="5">ABC-2 type transport system ATP-binding protein</fullName>
    </submittedName>
</protein>
<dbReference type="PANTHER" id="PTHR42939">
    <property type="entry name" value="ABC TRANSPORTER ATP-BINDING PROTEIN ALBC-RELATED"/>
    <property type="match status" value="1"/>
</dbReference>
<dbReference type="PANTHER" id="PTHR42939:SF1">
    <property type="entry name" value="ABC TRANSPORTER ATP-BINDING PROTEIN ALBC-RELATED"/>
    <property type="match status" value="1"/>
</dbReference>
<dbReference type="InterPro" id="IPR003439">
    <property type="entry name" value="ABC_transporter-like_ATP-bd"/>
</dbReference>
<dbReference type="GO" id="GO:0005524">
    <property type="term" value="F:ATP binding"/>
    <property type="evidence" value="ECO:0007669"/>
    <property type="project" value="UniProtKB-KW"/>
</dbReference>
<dbReference type="InterPro" id="IPR027417">
    <property type="entry name" value="P-loop_NTPase"/>
</dbReference>
<name>A0ABU1IV94_9BACL</name>
<dbReference type="InterPro" id="IPR003593">
    <property type="entry name" value="AAA+_ATPase"/>
</dbReference>
<dbReference type="InterPro" id="IPR051782">
    <property type="entry name" value="ABC_Transporter_VariousFunc"/>
</dbReference>
<dbReference type="SUPFAM" id="SSF52540">
    <property type="entry name" value="P-loop containing nucleoside triphosphate hydrolases"/>
    <property type="match status" value="1"/>
</dbReference>
<evidence type="ECO:0000256" key="3">
    <source>
        <dbReference type="ARBA" id="ARBA00022840"/>
    </source>
</evidence>
<evidence type="ECO:0000313" key="6">
    <source>
        <dbReference type="Proteomes" id="UP001185028"/>
    </source>
</evidence>
<evidence type="ECO:0000256" key="1">
    <source>
        <dbReference type="ARBA" id="ARBA00022448"/>
    </source>
</evidence>
<dbReference type="SMART" id="SM00382">
    <property type="entry name" value="AAA"/>
    <property type="match status" value="1"/>
</dbReference>
<dbReference type="PROSITE" id="PS00211">
    <property type="entry name" value="ABC_TRANSPORTER_1"/>
    <property type="match status" value="1"/>
</dbReference>